<dbReference type="EMBL" id="JARULN010000002">
    <property type="protein sequence ID" value="MDG5753281.1"/>
    <property type="molecule type" value="Genomic_DNA"/>
</dbReference>
<evidence type="ECO:0000313" key="4">
    <source>
        <dbReference type="EMBL" id="MDG5753281.1"/>
    </source>
</evidence>
<accession>A0ABT6H4D3</accession>
<protein>
    <recommendedName>
        <fullName evidence="1">Phosphate-specific transport system accessory protein PhoU</fullName>
    </recommendedName>
</protein>
<feature type="coiled-coil region" evidence="2">
    <location>
        <begin position="25"/>
        <end position="66"/>
    </location>
</feature>
<feature type="domain" description="PhoU" evidence="3">
    <location>
        <begin position="121"/>
        <end position="205"/>
    </location>
</feature>
<dbReference type="Proteomes" id="UP001218246">
    <property type="component" value="Unassembled WGS sequence"/>
</dbReference>
<dbReference type="Pfam" id="PF01895">
    <property type="entry name" value="PhoU"/>
    <property type="match status" value="2"/>
</dbReference>
<evidence type="ECO:0000313" key="5">
    <source>
        <dbReference type="Proteomes" id="UP001218246"/>
    </source>
</evidence>
<organism evidence="4 5">
    <name type="scientific">Ectobacillus antri</name>
    <dbReference type="NCBI Taxonomy" id="2486280"/>
    <lineage>
        <taxon>Bacteria</taxon>
        <taxon>Bacillati</taxon>
        <taxon>Bacillota</taxon>
        <taxon>Bacilli</taxon>
        <taxon>Bacillales</taxon>
        <taxon>Bacillaceae</taxon>
        <taxon>Ectobacillus</taxon>
    </lineage>
</organism>
<evidence type="ECO:0000256" key="1">
    <source>
        <dbReference type="PIRNR" id="PIRNR003107"/>
    </source>
</evidence>
<comment type="function">
    <text evidence="1">Plays a role in the regulation of phosphate uptake.</text>
</comment>
<dbReference type="RefSeq" id="WP_124563384.1">
    <property type="nucleotide sequence ID" value="NZ_JARRRY010000001.1"/>
</dbReference>
<keyword evidence="1" id="KW-0813">Transport</keyword>
<keyword evidence="1" id="KW-0963">Cytoplasm</keyword>
<dbReference type="Gene3D" id="1.20.58.220">
    <property type="entry name" value="Phosphate transport system protein phou homolog 2, domain 2"/>
    <property type="match status" value="1"/>
</dbReference>
<dbReference type="SUPFAM" id="SSF109755">
    <property type="entry name" value="PhoU-like"/>
    <property type="match status" value="1"/>
</dbReference>
<dbReference type="PANTHER" id="PTHR42930:SF3">
    <property type="entry name" value="PHOSPHATE-SPECIFIC TRANSPORT SYSTEM ACCESSORY PROTEIN PHOU"/>
    <property type="match status" value="1"/>
</dbReference>
<comment type="subcellular location">
    <subcellularLocation>
        <location evidence="1">Cytoplasm</location>
    </subcellularLocation>
</comment>
<evidence type="ECO:0000259" key="3">
    <source>
        <dbReference type="Pfam" id="PF01895"/>
    </source>
</evidence>
<dbReference type="InterPro" id="IPR038078">
    <property type="entry name" value="PhoU-like_sf"/>
</dbReference>
<comment type="caution">
    <text evidence="4">The sequence shown here is derived from an EMBL/GenBank/DDBJ whole genome shotgun (WGS) entry which is preliminary data.</text>
</comment>
<dbReference type="InterPro" id="IPR026022">
    <property type="entry name" value="PhoU_dom"/>
</dbReference>
<comment type="subunit">
    <text evidence="1">Homodimer.</text>
</comment>
<dbReference type="PANTHER" id="PTHR42930">
    <property type="entry name" value="PHOSPHATE-SPECIFIC TRANSPORT SYSTEM ACCESSORY PROTEIN PHOU"/>
    <property type="match status" value="1"/>
</dbReference>
<gene>
    <name evidence="4" type="primary">phoU</name>
    <name evidence="4" type="ORF">P6P90_04615</name>
</gene>
<comment type="similarity">
    <text evidence="1">Belongs to the PhoU family.</text>
</comment>
<feature type="domain" description="PhoU" evidence="3">
    <location>
        <begin position="18"/>
        <end position="104"/>
    </location>
</feature>
<proteinExistence type="inferred from homology"/>
<dbReference type="NCBIfam" id="TIGR02135">
    <property type="entry name" value="phoU_full"/>
    <property type="match status" value="1"/>
</dbReference>
<keyword evidence="1" id="KW-0592">Phosphate transport</keyword>
<evidence type="ECO:0000256" key="2">
    <source>
        <dbReference type="SAM" id="Coils"/>
    </source>
</evidence>
<name>A0ABT6H4D3_9BACI</name>
<sequence length="218" mass="24864">MVREQFDYDLKTLRAKLVELGALSKEALEIAMEGLRTRNVELALQVIDNDNRMDDLEEEINELALMLITKQQPVATDLRRIFVSIKIATDLERIADHAVNIAKSTIRLGDKEVAVTINVLETMFQQAGSMLELSMDAYQEENLTFAKQIAEMDDVVDELYGQAVRDFMSSIPQNPEGINQITQLSFIARYIERIADHITNIAENVFYLVKGKHYLLNE</sequence>
<reference evidence="4 5" key="1">
    <citation type="submission" date="2023-04" db="EMBL/GenBank/DDBJ databases">
        <title>Ectobacillus antri isolated from activated sludge.</title>
        <authorList>
            <person name="Yan P."/>
            <person name="Liu X."/>
        </authorList>
    </citation>
    <scope>NUCLEOTIDE SEQUENCE [LARGE SCALE GENOMIC DNA]</scope>
    <source>
        <strain evidence="4 5">C18H</strain>
    </source>
</reference>
<dbReference type="InterPro" id="IPR028366">
    <property type="entry name" value="PhoU"/>
</dbReference>
<keyword evidence="5" id="KW-1185">Reference proteome</keyword>
<dbReference type="PIRSF" id="PIRSF003107">
    <property type="entry name" value="PhoU"/>
    <property type="match status" value="1"/>
</dbReference>
<keyword evidence="2" id="KW-0175">Coiled coil</keyword>